<dbReference type="Proteomes" id="UP000317243">
    <property type="component" value="Unassembled WGS sequence"/>
</dbReference>
<evidence type="ECO:0008006" key="3">
    <source>
        <dbReference type="Google" id="ProtNLM"/>
    </source>
</evidence>
<evidence type="ECO:0000313" key="1">
    <source>
        <dbReference type="EMBL" id="TWT51749.1"/>
    </source>
</evidence>
<dbReference type="AlphaFoldDB" id="A0A5C5WNR2"/>
<name>A0A5C5WNR2_9PLAN</name>
<dbReference type="InterPro" id="IPR013324">
    <property type="entry name" value="RNA_pol_sigma_r3/r4-like"/>
</dbReference>
<dbReference type="InterPro" id="IPR036388">
    <property type="entry name" value="WH-like_DNA-bd_sf"/>
</dbReference>
<dbReference type="SUPFAM" id="SSF88659">
    <property type="entry name" value="Sigma3 and sigma4 domains of RNA polymerase sigma factors"/>
    <property type="match status" value="1"/>
</dbReference>
<gene>
    <name evidence="1" type="ORF">KOR42_34360</name>
</gene>
<organism evidence="1 2">
    <name type="scientific">Thalassoglobus neptunius</name>
    <dbReference type="NCBI Taxonomy" id="1938619"/>
    <lineage>
        <taxon>Bacteria</taxon>
        <taxon>Pseudomonadati</taxon>
        <taxon>Planctomycetota</taxon>
        <taxon>Planctomycetia</taxon>
        <taxon>Planctomycetales</taxon>
        <taxon>Planctomycetaceae</taxon>
        <taxon>Thalassoglobus</taxon>
    </lineage>
</organism>
<dbReference type="EMBL" id="SIHI01000011">
    <property type="protein sequence ID" value="TWT51749.1"/>
    <property type="molecule type" value="Genomic_DNA"/>
</dbReference>
<protein>
    <recommendedName>
        <fullName evidence="3">RNA polymerase sigma factor</fullName>
    </recommendedName>
</protein>
<comment type="caution">
    <text evidence="1">The sequence shown here is derived from an EMBL/GenBank/DDBJ whole genome shotgun (WGS) entry which is preliminary data.</text>
</comment>
<proteinExistence type="predicted"/>
<sequence>MNGSKDDKVTWKELVKFASGKADGDVFQRVSDALEDPNNPVSYLLHRTHGPRTPTTSREEATRQLVDAAIEPYLQGSRKLSDLDNRAIVNEVCDNLIAESDKAILLEVALALETAQHDFLERDEHTVDLTDTVSAGLDTTFASSLANTGRARKRHGAIELFQQVNQEQCNAYLLHEFAGRTTDEIAELETVTANDVSQRLSIARAEIEAIMDE</sequence>
<evidence type="ECO:0000313" key="2">
    <source>
        <dbReference type="Proteomes" id="UP000317243"/>
    </source>
</evidence>
<dbReference type="Gene3D" id="1.10.10.10">
    <property type="entry name" value="Winged helix-like DNA-binding domain superfamily/Winged helix DNA-binding domain"/>
    <property type="match status" value="1"/>
</dbReference>
<reference evidence="1 2" key="1">
    <citation type="submission" date="2019-02" db="EMBL/GenBank/DDBJ databases">
        <title>Deep-cultivation of Planctomycetes and their phenomic and genomic characterization uncovers novel biology.</title>
        <authorList>
            <person name="Wiegand S."/>
            <person name="Jogler M."/>
            <person name="Boedeker C."/>
            <person name="Pinto D."/>
            <person name="Vollmers J."/>
            <person name="Rivas-Marin E."/>
            <person name="Kohn T."/>
            <person name="Peeters S.H."/>
            <person name="Heuer A."/>
            <person name="Rast P."/>
            <person name="Oberbeckmann S."/>
            <person name="Bunk B."/>
            <person name="Jeske O."/>
            <person name="Meyerdierks A."/>
            <person name="Storesund J.E."/>
            <person name="Kallscheuer N."/>
            <person name="Luecker S."/>
            <person name="Lage O.M."/>
            <person name="Pohl T."/>
            <person name="Merkel B.J."/>
            <person name="Hornburger P."/>
            <person name="Mueller R.-W."/>
            <person name="Bruemmer F."/>
            <person name="Labrenz M."/>
            <person name="Spormann A.M."/>
            <person name="Op Den Camp H."/>
            <person name="Overmann J."/>
            <person name="Amann R."/>
            <person name="Jetten M.S.M."/>
            <person name="Mascher T."/>
            <person name="Medema M.H."/>
            <person name="Devos D.P."/>
            <person name="Kaster A.-K."/>
            <person name="Ovreas L."/>
            <person name="Rohde M."/>
            <person name="Galperin M.Y."/>
            <person name="Jogler C."/>
        </authorList>
    </citation>
    <scope>NUCLEOTIDE SEQUENCE [LARGE SCALE GENOMIC DNA]</scope>
    <source>
        <strain evidence="1 2">KOR42</strain>
    </source>
</reference>
<accession>A0A5C5WNR2</accession>
<keyword evidence="2" id="KW-1185">Reference proteome</keyword>